<feature type="domain" description="DUF4378" evidence="3">
    <location>
        <begin position="915"/>
        <end position="1089"/>
    </location>
</feature>
<feature type="coiled-coil region" evidence="1">
    <location>
        <begin position="873"/>
        <end position="903"/>
    </location>
</feature>
<accession>A0A8S0RWJ7</accession>
<dbReference type="InterPro" id="IPR033334">
    <property type="entry name" value="LNG1/2"/>
</dbReference>
<feature type="compositionally biased region" description="Low complexity" evidence="2">
    <location>
        <begin position="88"/>
        <end position="104"/>
    </location>
</feature>
<feature type="region of interest" description="Disordered" evidence="2">
    <location>
        <begin position="63"/>
        <end position="144"/>
    </location>
</feature>
<dbReference type="PANTHER" id="PTHR31680:SF4">
    <property type="entry name" value="LONGIFOLIA PROTEIN"/>
    <property type="match status" value="1"/>
</dbReference>
<dbReference type="EMBL" id="CACTIH010003741">
    <property type="protein sequence ID" value="CAA2983724.1"/>
    <property type="molecule type" value="Genomic_DNA"/>
</dbReference>
<evidence type="ECO:0000256" key="2">
    <source>
        <dbReference type="SAM" id="MobiDB-lite"/>
    </source>
</evidence>
<feature type="region of interest" description="Disordered" evidence="2">
    <location>
        <begin position="495"/>
        <end position="524"/>
    </location>
</feature>
<keyword evidence="6" id="KW-1185">Reference proteome</keyword>
<evidence type="ECO:0000256" key="1">
    <source>
        <dbReference type="SAM" id="Coils"/>
    </source>
</evidence>
<feature type="compositionally biased region" description="Low complexity" evidence="2">
    <location>
        <begin position="634"/>
        <end position="648"/>
    </location>
</feature>
<dbReference type="Pfam" id="PF14309">
    <property type="entry name" value="DUF4378"/>
    <property type="match status" value="1"/>
</dbReference>
<dbReference type="Proteomes" id="UP000594638">
    <property type="component" value="Unassembled WGS sequence"/>
</dbReference>
<feature type="compositionally biased region" description="Polar residues" evidence="2">
    <location>
        <begin position="129"/>
        <end position="144"/>
    </location>
</feature>
<feature type="compositionally biased region" description="Basic and acidic residues" evidence="2">
    <location>
        <begin position="499"/>
        <end position="508"/>
    </location>
</feature>
<reference evidence="5 6" key="1">
    <citation type="submission" date="2019-12" db="EMBL/GenBank/DDBJ databases">
        <authorList>
            <person name="Alioto T."/>
            <person name="Alioto T."/>
            <person name="Gomez Garrido J."/>
        </authorList>
    </citation>
    <scope>NUCLEOTIDE SEQUENCE [LARGE SCALE GENOMIC DNA]</scope>
</reference>
<evidence type="ECO:0000313" key="5">
    <source>
        <dbReference type="EMBL" id="CAA2983724.1"/>
    </source>
</evidence>
<dbReference type="InterPro" id="IPR025486">
    <property type="entry name" value="DUF4378"/>
</dbReference>
<name>A0A8S0RWJ7_OLEEU</name>
<evidence type="ECO:0000259" key="3">
    <source>
        <dbReference type="Pfam" id="PF14309"/>
    </source>
</evidence>
<feature type="domain" description="DUF3741" evidence="4">
    <location>
        <begin position="328"/>
        <end position="352"/>
    </location>
</feature>
<feature type="compositionally biased region" description="Polar residues" evidence="2">
    <location>
        <begin position="618"/>
        <end position="630"/>
    </location>
</feature>
<dbReference type="OrthoDB" id="769613at2759"/>
<feature type="compositionally biased region" description="Basic and acidic residues" evidence="2">
    <location>
        <begin position="68"/>
        <end position="84"/>
    </location>
</feature>
<dbReference type="InterPro" id="IPR032795">
    <property type="entry name" value="DUF3741-assoc"/>
</dbReference>
<dbReference type="AlphaFoldDB" id="A0A8S0RWJ7"/>
<feature type="compositionally biased region" description="Polar residues" evidence="2">
    <location>
        <begin position="187"/>
        <end position="196"/>
    </location>
</feature>
<feature type="compositionally biased region" description="Polar residues" evidence="2">
    <location>
        <begin position="673"/>
        <end position="687"/>
    </location>
</feature>
<dbReference type="PANTHER" id="PTHR31680">
    <property type="entry name" value="LONGIFOLIA PROTEIN"/>
    <property type="match status" value="1"/>
</dbReference>
<comment type="caution">
    <text evidence="5">The sequence shown here is derived from an EMBL/GenBank/DDBJ whole genome shotgun (WGS) entry which is preliminary data.</text>
</comment>
<feature type="region of interest" description="Disordered" evidence="2">
    <location>
        <begin position="183"/>
        <end position="208"/>
    </location>
</feature>
<feature type="region of interest" description="Disordered" evidence="2">
    <location>
        <begin position="427"/>
        <end position="450"/>
    </location>
</feature>
<feature type="compositionally biased region" description="Polar residues" evidence="2">
    <location>
        <begin position="105"/>
        <end position="115"/>
    </location>
</feature>
<organism evidence="5 6">
    <name type="scientific">Olea europaea subsp. europaea</name>
    <dbReference type="NCBI Taxonomy" id="158383"/>
    <lineage>
        <taxon>Eukaryota</taxon>
        <taxon>Viridiplantae</taxon>
        <taxon>Streptophyta</taxon>
        <taxon>Embryophyta</taxon>
        <taxon>Tracheophyta</taxon>
        <taxon>Spermatophyta</taxon>
        <taxon>Magnoliopsida</taxon>
        <taxon>eudicotyledons</taxon>
        <taxon>Gunneridae</taxon>
        <taxon>Pentapetalae</taxon>
        <taxon>asterids</taxon>
        <taxon>lamiids</taxon>
        <taxon>Lamiales</taxon>
        <taxon>Oleaceae</taxon>
        <taxon>Oleeae</taxon>
        <taxon>Olea</taxon>
    </lineage>
</organism>
<proteinExistence type="predicted"/>
<evidence type="ECO:0008006" key="7">
    <source>
        <dbReference type="Google" id="ProtNLM"/>
    </source>
</evidence>
<evidence type="ECO:0000259" key="4">
    <source>
        <dbReference type="Pfam" id="PF14383"/>
    </source>
</evidence>
<feature type="compositionally biased region" description="Polar residues" evidence="2">
    <location>
        <begin position="509"/>
        <end position="523"/>
    </location>
</feature>
<sequence>MAAKLLHSLTDENPDLQKQIGCMTGIFQMFDRHHILTGQHIPKRIPSGNSHFNNKNFEGEYSSVHQRSVMEKNSKMNFRERQRVSTESSRASFSSSSRSSSFSSLDCNRTTQLEPSSCDRILFPETPSRDPSMSPQTSSSQFVRQTLDLRDVVKDSMYREVQGLSVNAKTMKEAADPVLKYRDSPRPLQTISNDSHGSGLDTKKNSPADLKESLRVLSELREAPWNHNEPRELLRVSSYNVKDGSSFSVSKDAPRFSYDGREMNHVHFESQDISKSTIKLKDLPRLSLDSREGSIRNLSTYAKSNFSAKSWQKNGGEFDGKVQNSQQKSKNQARLPSVVAKLMGLETLPEAGSASNTNSGSSRIYPGEDFACSSRTSENLDLCKPIRLSSMNLRNEPTSPHWRNPDTGMKPISRFPIEPAPWKRIDGKRVSQKPASTSTRGPGKVPNTFPSIYSEVEKRLKDLEFTESGKDLRALKQILEAMQVKGLLETQDVGQDSSLTDHKDHEQKCTSSTYDARSASSPKPQFDKFLASTKNDKSLKSYESPIVIMKPAKLVKKSDIPSSDISLDSLSGLPKYRVCEFVGDRKGLTCGRIAEDQISKTSPQDSALNAVNLKTDSRVLRTTQTSTRSHQLSKDSSAGSGKSSGSYSPRIQQKNLDQEKRSRPPTPPHSSKLIRQSIKQSGESNSPGGRRRPKHPNLQQKDDQLGEVSSESRNLCYPENEISVHSNESTILHSKNLKANSHERSPGSQSASMKVVEFLVSGIVEKVGDFYILYPIIQTQSFCKMFNDLFQKSPHTLSEDESGEFAHVPPEYPSPVSVLDNALYAEDSTSPIKLVGKTLKVDGSMDSDRISNTVQGSSVDVTVPNSMESGSTSEICRRKLQNVENLVQKLRRLNSSHDEARIDYIASLCENTKPEHRYISKILLASGLILRDLSSSLATFQFHPSGHPINPELFLVLEQTKASTLRKEECSSIKTTELMTKEKIHRKLVFDVTNEILAGKLAFAGKLKPHKVARKDLNAQKLLRELCSEIDELQDKNSRCIFNDDDDELKNILFHNMMRQSESWINFNNDISGIVLDVERSIFKDLVDEIVGKAGGSRTKKARRRQLFSK</sequence>
<evidence type="ECO:0000313" key="6">
    <source>
        <dbReference type="Proteomes" id="UP000594638"/>
    </source>
</evidence>
<dbReference type="Pfam" id="PF14383">
    <property type="entry name" value="VARLMGL"/>
    <property type="match status" value="1"/>
</dbReference>
<protein>
    <recommendedName>
        <fullName evidence="7">DUF4378 domain-containing protein</fullName>
    </recommendedName>
</protein>
<gene>
    <name evidence="5" type="ORF">OLEA9_A102787</name>
</gene>
<dbReference type="Gramene" id="OE9A102787T4">
    <property type="protein sequence ID" value="OE9A102787C4"/>
    <property type="gene ID" value="OE9A102787"/>
</dbReference>
<feature type="region of interest" description="Disordered" evidence="2">
    <location>
        <begin position="618"/>
        <end position="714"/>
    </location>
</feature>
<keyword evidence="1" id="KW-0175">Coiled coil</keyword>
<dbReference type="GO" id="GO:0051513">
    <property type="term" value="P:regulation of monopolar cell growth"/>
    <property type="evidence" value="ECO:0007669"/>
    <property type="project" value="InterPro"/>
</dbReference>